<proteinExistence type="predicted"/>
<feature type="compositionally biased region" description="Basic and acidic residues" evidence="1">
    <location>
        <begin position="276"/>
        <end position="340"/>
    </location>
</feature>
<keyword evidence="4" id="KW-1185">Reference proteome</keyword>
<name>A0A1E3P943_WICAA</name>
<feature type="region of interest" description="Disordered" evidence="1">
    <location>
        <begin position="276"/>
        <end position="387"/>
    </location>
</feature>
<dbReference type="Gene3D" id="2.60.200.20">
    <property type="match status" value="1"/>
</dbReference>
<evidence type="ECO:0000313" key="3">
    <source>
        <dbReference type="EMBL" id="ODQ61472.1"/>
    </source>
</evidence>
<dbReference type="InterPro" id="IPR000253">
    <property type="entry name" value="FHA_dom"/>
</dbReference>
<feature type="compositionally biased region" description="Polar residues" evidence="1">
    <location>
        <begin position="70"/>
        <end position="96"/>
    </location>
</feature>
<dbReference type="Proteomes" id="UP000094112">
    <property type="component" value="Unassembled WGS sequence"/>
</dbReference>
<feature type="region of interest" description="Disordered" evidence="1">
    <location>
        <begin position="1"/>
        <end position="96"/>
    </location>
</feature>
<evidence type="ECO:0000259" key="2">
    <source>
        <dbReference type="PROSITE" id="PS50006"/>
    </source>
</evidence>
<protein>
    <recommendedName>
        <fullName evidence="2">FHA domain-containing protein</fullName>
    </recommendedName>
</protein>
<dbReference type="GeneID" id="30200545"/>
<dbReference type="SUPFAM" id="SSF49879">
    <property type="entry name" value="SMAD/FHA domain"/>
    <property type="match status" value="1"/>
</dbReference>
<accession>A0A1E3P943</accession>
<feature type="domain" description="FHA" evidence="2">
    <location>
        <begin position="124"/>
        <end position="170"/>
    </location>
</feature>
<sequence>MSTSGQFPPSSPFLDHHQEEDADPFSSKTSTNVTNQSKKFVINTPFNKDNSKTYPTPNPSSSTGVRSSSPARQNATITNNTEIVQTPDRASSPQESTFLGSENVEYKDPLNDVLRAKITSNHTTTLGRSSRCDYFVKSKFASRVHLKLQYDSERNELSILCKGFNGCVINFGTQIYGYVKQVSNHLFYFQKIEEFEIKSDDEIFHDISLFRGEQITVPYMDSLTLEIKDHVTVLDVCNDDSETEDELPVLNTRFSSVEPGKIEQVERINVTPVESGEVKEVEEKSVKDVEGNPIEKVDEAKAEETESKSIEKTPVEVKPVEVKPIEVKSDKSTQDVKESSQNDFKLATTKKSNQPLQPKSESSLNKIPQSRRRKAEPGISPQKKKPLIKHLQPRDKISQLNIKEIVSTVEDLASVENVLINHLAFSRTSQTPLYTLQTVSAITQNLSRTQLRAVLFQIQSIGTIYRKGKDAAGKPLDEEYYYDVEKDDDLERTKLVSSIKGASGLRNCRKTHKQYFWKKPTK</sequence>
<evidence type="ECO:0000256" key="1">
    <source>
        <dbReference type="SAM" id="MobiDB-lite"/>
    </source>
</evidence>
<dbReference type="SMART" id="SM00240">
    <property type="entry name" value="FHA"/>
    <property type="match status" value="1"/>
</dbReference>
<dbReference type="AlphaFoldDB" id="A0A1E3P943"/>
<dbReference type="PROSITE" id="PS50006">
    <property type="entry name" value="FHA_DOMAIN"/>
    <property type="match status" value="1"/>
</dbReference>
<feature type="compositionally biased region" description="Polar residues" evidence="1">
    <location>
        <begin position="341"/>
        <end position="368"/>
    </location>
</feature>
<dbReference type="EMBL" id="KV454209">
    <property type="protein sequence ID" value="ODQ61472.1"/>
    <property type="molecule type" value="Genomic_DNA"/>
</dbReference>
<organism evidence="3 4">
    <name type="scientific">Wickerhamomyces anomalus (strain ATCC 58044 / CBS 1984 / NCYC 433 / NRRL Y-366-8)</name>
    <name type="common">Yeast</name>
    <name type="synonym">Hansenula anomala</name>
    <dbReference type="NCBI Taxonomy" id="683960"/>
    <lineage>
        <taxon>Eukaryota</taxon>
        <taxon>Fungi</taxon>
        <taxon>Dikarya</taxon>
        <taxon>Ascomycota</taxon>
        <taxon>Saccharomycotina</taxon>
        <taxon>Saccharomycetes</taxon>
        <taxon>Phaffomycetales</taxon>
        <taxon>Wickerhamomycetaceae</taxon>
        <taxon>Wickerhamomyces</taxon>
    </lineage>
</organism>
<reference evidence="3 4" key="1">
    <citation type="journal article" date="2016" name="Proc. Natl. Acad. Sci. U.S.A.">
        <title>Comparative genomics of biotechnologically important yeasts.</title>
        <authorList>
            <person name="Riley R."/>
            <person name="Haridas S."/>
            <person name="Wolfe K.H."/>
            <person name="Lopes M.R."/>
            <person name="Hittinger C.T."/>
            <person name="Goeker M."/>
            <person name="Salamov A.A."/>
            <person name="Wisecaver J.H."/>
            <person name="Long T.M."/>
            <person name="Calvey C.H."/>
            <person name="Aerts A.L."/>
            <person name="Barry K.W."/>
            <person name="Choi C."/>
            <person name="Clum A."/>
            <person name="Coughlan A.Y."/>
            <person name="Deshpande S."/>
            <person name="Douglass A.P."/>
            <person name="Hanson S.J."/>
            <person name="Klenk H.-P."/>
            <person name="LaButti K.M."/>
            <person name="Lapidus A."/>
            <person name="Lindquist E.A."/>
            <person name="Lipzen A.M."/>
            <person name="Meier-Kolthoff J.P."/>
            <person name="Ohm R.A."/>
            <person name="Otillar R.P."/>
            <person name="Pangilinan J.L."/>
            <person name="Peng Y."/>
            <person name="Rokas A."/>
            <person name="Rosa C.A."/>
            <person name="Scheuner C."/>
            <person name="Sibirny A.A."/>
            <person name="Slot J.C."/>
            <person name="Stielow J.B."/>
            <person name="Sun H."/>
            <person name="Kurtzman C.P."/>
            <person name="Blackwell M."/>
            <person name="Grigoriev I.V."/>
            <person name="Jeffries T.W."/>
        </authorList>
    </citation>
    <scope>NUCLEOTIDE SEQUENCE [LARGE SCALE GENOMIC DNA]</scope>
    <source>
        <strain evidence="4">ATCC 58044 / CBS 1984 / NCYC 433 / NRRL Y-366-8</strain>
    </source>
</reference>
<feature type="compositionally biased region" description="Low complexity" evidence="1">
    <location>
        <begin position="60"/>
        <end position="69"/>
    </location>
</feature>
<dbReference type="RefSeq" id="XP_019040679.1">
    <property type="nucleotide sequence ID" value="XM_019183299.1"/>
</dbReference>
<dbReference type="CDD" id="cd22699">
    <property type="entry name" value="FHA_PLM2-like"/>
    <property type="match status" value="1"/>
</dbReference>
<feature type="compositionally biased region" description="Polar residues" evidence="1">
    <location>
        <begin position="26"/>
        <end position="55"/>
    </location>
</feature>
<dbReference type="OrthoDB" id="5348546at2759"/>
<dbReference type="InterPro" id="IPR008984">
    <property type="entry name" value="SMAD_FHA_dom_sf"/>
</dbReference>
<gene>
    <name evidence="3" type="ORF">WICANDRAFT_62030</name>
</gene>
<dbReference type="STRING" id="683960.A0A1E3P943"/>
<dbReference type="Pfam" id="PF00498">
    <property type="entry name" value="FHA"/>
    <property type="match status" value="1"/>
</dbReference>
<evidence type="ECO:0000313" key="4">
    <source>
        <dbReference type="Proteomes" id="UP000094112"/>
    </source>
</evidence>